<keyword evidence="2" id="KW-1185">Reference proteome</keyword>
<dbReference type="Proteomes" id="UP000499080">
    <property type="component" value="Unassembled WGS sequence"/>
</dbReference>
<dbReference type="AlphaFoldDB" id="A0A4Y2LER1"/>
<protein>
    <submittedName>
        <fullName evidence="1">Uncharacterized protein</fullName>
    </submittedName>
</protein>
<evidence type="ECO:0000313" key="2">
    <source>
        <dbReference type="Proteomes" id="UP000499080"/>
    </source>
</evidence>
<proteinExistence type="predicted"/>
<evidence type="ECO:0000313" key="1">
    <source>
        <dbReference type="EMBL" id="GBN12423.1"/>
    </source>
</evidence>
<dbReference type="EMBL" id="BGPR01005679">
    <property type="protein sequence ID" value="GBN12423.1"/>
    <property type="molecule type" value="Genomic_DNA"/>
</dbReference>
<accession>A0A4Y2LER1</accession>
<organism evidence="1 2">
    <name type="scientific">Araneus ventricosus</name>
    <name type="common">Orbweaver spider</name>
    <name type="synonym">Epeira ventricosa</name>
    <dbReference type="NCBI Taxonomy" id="182803"/>
    <lineage>
        <taxon>Eukaryota</taxon>
        <taxon>Metazoa</taxon>
        <taxon>Ecdysozoa</taxon>
        <taxon>Arthropoda</taxon>
        <taxon>Chelicerata</taxon>
        <taxon>Arachnida</taxon>
        <taxon>Araneae</taxon>
        <taxon>Araneomorphae</taxon>
        <taxon>Entelegynae</taxon>
        <taxon>Araneoidea</taxon>
        <taxon>Araneidae</taxon>
        <taxon>Araneus</taxon>
    </lineage>
</organism>
<gene>
    <name evidence="1" type="ORF">AVEN_68446_1</name>
</gene>
<name>A0A4Y2LER1_ARAVE</name>
<sequence>MTIVLTCRCYGEPKPRSEKITCIDICSDILCCEWFQVRKCLFMKLASRLLKSPHLFITELRTGCMDPRKHRHHTQSFTLVVIARFISCHGGKINGYCPFQCADGKMKLRIWRNM</sequence>
<reference evidence="1 2" key="1">
    <citation type="journal article" date="2019" name="Sci. Rep.">
        <title>Orb-weaving spider Araneus ventricosus genome elucidates the spidroin gene catalogue.</title>
        <authorList>
            <person name="Kono N."/>
            <person name="Nakamura H."/>
            <person name="Ohtoshi R."/>
            <person name="Moran D.A.P."/>
            <person name="Shinohara A."/>
            <person name="Yoshida Y."/>
            <person name="Fujiwara M."/>
            <person name="Mori M."/>
            <person name="Tomita M."/>
            <person name="Arakawa K."/>
        </authorList>
    </citation>
    <scope>NUCLEOTIDE SEQUENCE [LARGE SCALE GENOMIC DNA]</scope>
</reference>
<comment type="caution">
    <text evidence="1">The sequence shown here is derived from an EMBL/GenBank/DDBJ whole genome shotgun (WGS) entry which is preliminary data.</text>
</comment>